<evidence type="ECO:0000256" key="1">
    <source>
        <dbReference type="SAM" id="MobiDB-lite"/>
    </source>
</evidence>
<sequence length="101" mass="10901">MGPDVEVESKVVSPVIRRPVVQGDMSNPTVLDPTKPGLPPLTSEYSGSFGGKHQVSVRLLFVQVFVRRTMWTSVPAVAVIRQPTLAGYRNIPKSSGPGSRT</sequence>
<proteinExistence type="predicted"/>
<accession>A0A369K8Y5</accession>
<feature type="region of interest" description="Disordered" evidence="1">
    <location>
        <begin position="23"/>
        <end position="45"/>
    </location>
</feature>
<dbReference type="EMBL" id="LUEZ02000012">
    <property type="protein sequence ID" value="RDB28254.1"/>
    <property type="molecule type" value="Genomic_DNA"/>
</dbReference>
<name>A0A369K8Y5_HYPMA</name>
<comment type="caution">
    <text evidence="2">The sequence shown here is derived from an EMBL/GenBank/DDBJ whole genome shotgun (WGS) entry which is preliminary data.</text>
</comment>
<evidence type="ECO:0000313" key="2">
    <source>
        <dbReference type="EMBL" id="RDB28254.1"/>
    </source>
</evidence>
<gene>
    <name evidence="2" type="ORF">Hypma_001314</name>
</gene>
<dbReference type="Proteomes" id="UP000076154">
    <property type="component" value="Unassembled WGS sequence"/>
</dbReference>
<keyword evidence="3" id="KW-1185">Reference proteome</keyword>
<reference evidence="2" key="1">
    <citation type="submission" date="2018-04" db="EMBL/GenBank/DDBJ databases">
        <title>Whole genome sequencing of Hypsizygus marmoreus.</title>
        <authorList>
            <person name="Choi I.-G."/>
            <person name="Min B."/>
            <person name="Kim J.-G."/>
            <person name="Kim S."/>
            <person name="Oh Y.-L."/>
            <person name="Kong W.-S."/>
            <person name="Park H."/>
            <person name="Jeong J."/>
            <person name="Song E.-S."/>
        </authorList>
    </citation>
    <scope>NUCLEOTIDE SEQUENCE [LARGE SCALE GENOMIC DNA]</scope>
    <source>
        <strain evidence="2">51987-8</strain>
    </source>
</reference>
<evidence type="ECO:0000313" key="3">
    <source>
        <dbReference type="Proteomes" id="UP000076154"/>
    </source>
</evidence>
<dbReference type="AlphaFoldDB" id="A0A369K8Y5"/>
<protein>
    <submittedName>
        <fullName evidence="2">Uncharacterized protein</fullName>
    </submittedName>
</protein>
<organism evidence="2 3">
    <name type="scientific">Hypsizygus marmoreus</name>
    <name type="common">White beech mushroom</name>
    <name type="synonym">Agaricus marmoreus</name>
    <dbReference type="NCBI Taxonomy" id="39966"/>
    <lineage>
        <taxon>Eukaryota</taxon>
        <taxon>Fungi</taxon>
        <taxon>Dikarya</taxon>
        <taxon>Basidiomycota</taxon>
        <taxon>Agaricomycotina</taxon>
        <taxon>Agaricomycetes</taxon>
        <taxon>Agaricomycetidae</taxon>
        <taxon>Agaricales</taxon>
        <taxon>Tricholomatineae</taxon>
        <taxon>Lyophyllaceae</taxon>
        <taxon>Hypsizygus</taxon>
    </lineage>
</organism>
<dbReference type="InParanoid" id="A0A369K8Y5"/>